<evidence type="ECO:0000313" key="3">
    <source>
        <dbReference type="Proteomes" id="UP000326396"/>
    </source>
</evidence>
<evidence type="ECO:0000313" key="2">
    <source>
        <dbReference type="EMBL" id="KAD3640014.1"/>
    </source>
</evidence>
<gene>
    <name evidence="2" type="ORF">E3N88_29237</name>
</gene>
<keyword evidence="3" id="KW-1185">Reference proteome</keyword>
<sequence>MTYFPPESIQQILSVKTGKIQRMAELDPDPFWTEQSKETEKNERLISYCKQDPNLKPESKVMPRGSERVSGFAPTGELVSLPSSPARCLPARGTAKAVMLSLFYWGEERNTNTLSCRERNCACGRLLARILTERQAPRSTQRRAIAFSRFILTNNHLSFTTARTPCLGSHSTERRGARRPFLFTQKPVKAVGSSSSIQASRPLNLLNWAASSPSAGRLPSFPCLAGYLKPAFKPTKPRHIAIVLLALRLESLNYRLNLPIGGGVSNLPRSKTSESQLLRKRLEQEGSGDFRTSLTHSTQQVWGAYLKVTYRHSSLFILLSFLYKTGRDRSLSCLCPLIDIPEVPKLSPLGLSFRKPVRSEGSTETEPSSLADLSERAERERRGSYHEYWPTFLSPVAVDYSLTTIIESRSKSRKQSQEHEEMNFGIQLQRNSARSFRVGKVPALLGQAGKALFLMKFTLQSLPLFPPCPGSRKEWLLGLKEFGRDVHGLVLEGKTEFISSHGRRLSEASIWRLGLEL</sequence>
<evidence type="ECO:0000256" key="1">
    <source>
        <dbReference type="SAM" id="MobiDB-lite"/>
    </source>
</evidence>
<proteinExistence type="predicted"/>
<protein>
    <submittedName>
        <fullName evidence="2">Uncharacterized protein</fullName>
    </submittedName>
</protein>
<reference evidence="2 3" key="1">
    <citation type="submission" date="2019-05" db="EMBL/GenBank/DDBJ databases">
        <title>Mikania micrantha, genome provides insights into the molecular mechanism of rapid growth.</title>
        <authorList>
            <person name="Liu B."/>
        </authorList>
    </citation>
    <scope>NUCLEOTIDE SEQUENCE [LARGE SCALE GENOMIC DNA]</scope>
    <source>
        <strain evidence="2">NLD-2019</strain>
        <tissue evidence="2">Leaf</tissue>
    </source>
</reference>
<dbReference type="Proteomes" id="UP000326396">
    <property type="component" value="Linkage Group LG5"/>
</dbReference>
<accession>A0A5N6ML52</accession>
<comment type="caution">
    <text evidence="2">The sequence shown here is derived from an EMBL/GenBank/DDBJ whole genome shotgun (WGS) entry which is preliminary data.</text>
</comment>
<dbReference type="OrthoDB" id="1608918at2759"/>
<organism evidence="2 3">
    <name type="scientific">Mikania micrantha</name>
    <name type="common">bitter vine</name>
    <dbReference type="NCBI Taxonomy" id="192012"/>
    <lineage>
        <taxon>Eukaryota</taxon>
        <taxon>Viridiplantae</taxon>
        <taxon>Streptophyta</taxon>
        <taxon>Embryophyta</taxon>
        <taxon>Tracheophyta</taxon>
        <taxon>Spermatophyta</taxon>
        <taxon>Magnoliopsida</taxon>
        <taxon>eudicotyledons</taxon>
        <taxon>Gunneridae</taxon>
        <taxon>Pentapetalae</taxon>
        <taxon>asterids</taxon>
        <taxon>campanulids</taxon>
        <taxon>Asterales</taxon>
        <taxon>Asteraceae</taxon>
        <taxon>Asteroideae</taxon>
        <taxon>Heliantheae alliance</taxon>
        <taxon>Eupatorieae</taxon>
        <taxon>Mikania</taxon>
    </lineage>
</organism>
<name>A0A5N6ML52_9ASTR</name>
<feature type="region of interest" description="Disordered" evidence="1">
    <location>
        <begin position="356"/>
        <end position="376"/>
    </location>
</feature>
<dbReference type="EMBL" id="SZYD01000015">
    <property type="protein sequence ID" value="KAD3640014.1"/>
    <property type="molecule type" value="Genomic_DNA"/>
</dbReference>
<dbReference type="AlphaFoldDB" id="A0A5N6ML52"/>